<comment type="caution">
    <text evidence="2">The sequence shown here is derived from an EMBL/GenBank/DDBJ whole genome shotgun (WGS) entry which is preliminary data.</text>
</comment>
<evidence type="ECO:0000313" key="2">
    <source>
        <dbReference type="EMBL" id="TCO30484.1"/>
    </source>
</evidence>
<organism evidence="2 3">
    <name type="scientific">Kribbella steppae</name>
    <dbReference type="NCBI Taxonomy" id="2512223"/>
    <lineage>
        <taxon>Bacteria</taxon>
        <taxon>Bacillati</taxon>
        <taxon>Actinomycetota</taxon>
        <taxon>Actinomycetes</taxon>
        <taxon>Propionibacteriales</taxon>
        <taxon>Kribbellaceae</taxon>
        <taxon>Kribbella</taxon>
    </lineage>
</organism>
<evidence type="ECO:0000256" key="1">
    <source>
        <dbReference type="SAM" id="MobiDB-lite"/>
    </source>
</evidence>
<dbReference type="Proteomes" id="UP000294508">
    <property type="component" value="Unassembled WGS sequence"/>
</dbReference>
<dbReference type="EMBL" id="SLWN01000005">
    <property type="protein sequence ID" value="TCO30484.1"/>
    <property type="molecule type" value="Genomic_DNA"/>
</dbReference>
<sequence length="111" mass="12479">MTTQELRAPAAVPDWLFDHEKQLAEAKALVEKRAAEMRVTEPGTAERDRAKARVEEAMRRLRVRSAQLQEYRAEQDANRWPTARPVATLRGMNGADSNQIANRPTPAASRA</sequence>
<evidence type="ECO:0000313" key="3">
    <source>
        <dbReference type="Proteomes" id="UP000294508"/>
    </source>
</evidence>
<gene>
    <name evidence="2" type="ORF">EV652_105479</name>
</gene>
<proteinExistence type="predicted"/>
<name>A0A4R2HMY6_9ACTN</name>
<keyword evidence="3" id="KW-1185">Reference proteome</keyword>
<feature type="region of interest" description="Disordered" evidence="1">
    <location>
        <begin position="89"/>
        <end position="111"/>
    </location>
</feature>
<protein>
    <submittedName>
        <fullName evidence="2">Uncharacterized protein</fullName>
    </submittedName>
</protein>
<reference evidence="2 3" key="1">
    <citation type="journal article" date="2015" name="Stand. Genomic Sci.">
        <title>Genomic Encyclopedia of Bacterial and Archaeal Type Strains, Phase III: the genomes of soil and plant-associated and newly described type strains.</title>
        <authorList>
            <person name="Whitman W.B."/>
            <person name="Woyke T."/>
            <person name="Klenk H.P."/>
            <person name="Zhou Y."/>
            <person name="Lilburn T.G."/>
            <person name="Beck B.J."/>
            <person name="De Vos P."/>
            <person name="Vandamme P."/>
            <person name="Eisen J.A."/>
            <person name="Garrity G."/>
            <person name="Hugenholtz P."/>
            <person name="Kyrpides N.C."/>
        </authorList>
    </citation>
    <scope>NUCLEOTIDE SEQUENCE [LARGE SCALE GENOMIC DNA]</scope>
    <source>
        <strain evidence="2 3">VKM Ac-2572</strain>
    </source>
</reference>
<dbReference type="AlphaFoldDB" id="A0A4R2HMY6"/>
<accession>A0A4R2HMY6</accession>